<gene>
    <name evidence="9" type="ordered locus">Daci_1593</name>
</gene>
<dbReference type="SUPFAM" id="SSF52833">
    <property type="entry name" value="Thioredoxin-like"/>
    <property type="match status" value="1"/>
</dbReference>
<dbReference type="GO" id="GO:0046685">
    <property type="term" value="P:response to arsenic-containing substance"/>
    <property type="evidence" value="ECO:0007669"/>
    <property type="project" value="UniProtKB-KW"/>
</dbReference>
<dbReference type="InterPro" id="IPR036249">
    <property type="entry name" value="Thioredoxin-like_sf"/>
</dbReference>
<keyword evidence="10" id="KW-1185">Reference proteome</keyword>
<dbReference type="HOGENOM" id="CLU_116644_0_0_4"/>
<protein>
    <recommendedName>
        <fullName evidence="5 7">Arsenate reductase</fullName>
        <ecNumber evidence="4 7">1.20.4.1</ecNumber>
    </recommendedName>
</protein>
<dbReference type="AlphaFoldDB" id="A9BY98"/>
<dbReference type="eggNOG" id="COG1393">
    <property type="taxonomic scope" value="Bacteria"/>
</dbReference>
<evidence type="ECO:0000313" key="9">
    <source>
        <dbReference type="EMBL" id="ABX34237.1"/>
    </source>
</evidence>
<evidence type="ECO:0000256" key="3">
    <source>
        <dbReference type="ARBA" id="ARBA00023002"/>
    </source>
</evidence>
<evidence type="ECO:0000256" key="4">
    <source>
        <dbReference type="ARBA" id="ARBA00038969"/>
    </source>
</evidence>
<organism evidence="9 10">
    <name type="scientific">Delftia acidovorans (strain DSM 14801 / SPH-1)</name>
    <dbReference type="NCBI Taxonomy" id="398578"/>
    <lineage>
        <taxon>Bacteria</taxon>
        <taxon>Pseudomonadati</taxon>
        <taxon>Pseudomonadota</taxon>
        <taxon>Betaproteobacteria</taxon>
        <taxon>Burkholderiales</taxon>
        <taxon>Comamonadaceae</taxon>
        <taxon>Delftia</taxon>
    </lineage>
</organism>
<evidence type="ECO:0000256" key="6">
    <source>
        <dbReference type="PROSITE-ProRule" id="PRU01282"/>
    </source>
</evidence>
<dbReference type="STRING" id="398578.Daci_1593"/>
<dbReference type="EMBL" id="CP000884">
    <property type="protein sequence ID" value="ABX34237.1"/>
    <property type="molecule type" value="Genomic_DNA"/>
</dbReference>
<dbReference type="GO" id="GO:0008794">
    <property type="term" value="F:arsenate reductase (glutaredoxin) activity"/>
    <property type="evidence" value="ECO:0007669"/>
    <property type="project" value="UniProtKB-UniRule"/>
</dbReference>
<dbReference type="InterPro" id="IPR006659">
    <property type="entry name" value="Arsenate_reductase"/>
</dbReference>
<evidence type="ECO:0000256" key="2">
    <source>
        <dbReference type="ARBA" id="ARBA00022849"/>
    </source>
</evidence>
<feature type="region of interest" description="Disordered" evidence="8">
    <location>
        <begin position="1"/>
        <end position="21"/>
    </location>
</feature>
<accession>A9BY98</accession>
<dbReference type="PROSITE" id="PS51353">
    <property type="entry name" value="ARSC"/>
    <property type="match status" value="1"/>
</dbReference>
<dbReference type="PANTHER" id="PTHR30041:SF5">
    <property type="entry name" value="ARSENATE REDUCTASE-RELATED"/>
    <property type="match status" value="1"/>
</dbReference>
<dbReference type="Gene3D" id="3.40.30.10">
    <property type="entry name" value="Glutaredoxin"/>
    <property type="match status" value="1"/>
</dbReference>
<keyword evidence="2" id="KW-0059">Arsenical resistance</keyword>
<evidence type="ECO:0000256" key="5">
    <source>
        <dbReference type="ARBA" id="ARBA00039879"/>
    </source>
</evidence>
<dbReference type="CDD" id="cd03034">
    <property type="entry name" value="ArsC_ArsC"/>
    <property type="match status" value="1"/>
</dbReference>
<dbReference type="NCBIfam" id="TIGR00014">
    <property type="entry name" value="arsC"/>
    <property type="match status" value="1"/>
</dbReference>
<dbReference type="Pfam" id="PF03960">
    <property type="entry name" value="ArsC"/>
    <property type="match status" value="1"/>
</dbReference>
<comment type="similarity">
    <text evidence="1 6 7">Belongs to the ArsC family.</text>
</comment>
<evidence type="ECO:0000256" key="8">
    <source>
        <dbReference type="SAM" id="MobiDB-lite"/>
    </source>
</evidence>
<sequence>MPIPRKPWPDAHFHGPTLRPMNTTAPRTDITIYHNNRCSNSRGALALLRDNGVEPTIVDYIAQPLDAAQLQALVRRLGVPVRELLRSKEAVFAELGLGDASVSDAQLIAAVAEHPVLLNRPIVVTPKGAALCRPPEKVLALI</sequence>
<reference evidence="9 10" key="1">
    <citation type="journal article" date="2004" name="Appl. Environ. Microbiol.">
        <title>Mineralization of individual congeners of linear alkylbenzenesulfonate by defined pairs of heterotrophic bacteria.</title>
        <authorList>
            <person name="Schleheck D."/>
            <person name="Knepper T.P."/>
            <person name="Fischer K."/>
            <person name="Cook A.M."/>
        </authorList>
    </citation>
    <scope>NUCLEOTIDE SEQUENCE [LARGE SCALE GENOMIC DNA]</scope>
    <source>
        <strain evidence="10">DSM 14801 / SPH-1</strain>
    </source>
</reference>
<reference evidence="10" key="2">
    <citation type="submission" date="2007-11" db="EMBL/GenBank/DDBJ databases">
        <title>Complete sequence of Delftia acidovorans DSM 14801 / SPH-1.</title>
        <authorList>
            <person name="Copeland A."/>
            <person name="Lucas S."/>
            <person name="Lapidus A."/>
            <person name="Barry K."/>
            <person name="Glavina del Rio T."/>
            <person name="Dalin E."/>
            <person name="Tice H."/>
            <person name="Pitluck S."/>
            <person name="Lowry S."/>
            <person name="Clum A."/>
            <person name="Schmutz J."/>
            <person name="Larimer F."/>
            <person name="Land M."/>
            <person name="Hauser L."/>
            <person name="Kyrpides N."/>
            <person name="Kim E."/>
            <person name="Schleheck D."/>
            <person name="Richardson P."/>
        </authorList>
    </citation>
    <scope>NUCLEOTIDE SEQUENCE [LARGE SCALE GENOMIC DNA]</scope>
    <source>
        <strain evidence="10">DSM 14801 / SPH-1</strain>
    </source>
</reference>
<dbReference type="KEGG" id="dac:Daci_1593"/>
<proteinExistence type="inferred from homology"/>
<dbReference type="InterPro" id="IPR006660">
    <property type="entry name" value="Arsenate_reductase-like"/>
</dbReference>
<name>A9BY98_DELAS</name>
<dbReference type="Proteomes" id="UP000000784">
    <property type="component" value="Chromosome"/>
</dbReference>
<comment type="catalytic activity">
    <reaction evidence="7">
        <text>[glutaredoxin]-dithiol + arsenate + glutathione + H(+) = glutathionyl-S-S-[glutaredoxin] + arsenite + H2O</text>
        <dbReference type="Rhea" id="RHEA:22016"/>
        <dbReference type="Rhea" id="RHEA-COMP:10729"/>
        <dbReference type="Rhea" id="RHEA-COMP:17668"/>
        <dbReference type="ChEBI" id="CHEBI:15377"/>
        <dbReference type="ChEBI" id="CHEBI:15378"/>
        <dbReference type="ChEBI" id="CHEBI:29242"/>
        <dbReference type="ChEBI" id="CHEBI:29950"/>
        <dbReference type="ChEBI" id="CHEBI:48597"/>
        <dbReference type="ChEBI" id="CHEBI:57925"/>
        <dbReference type="ChEBI" id="CHEBI:146199"/>
        <dbReference type="EC" id="1.20.4.1"/>
    </reaction>
</comment>
<dbReference type="PANTHER" id="PTHR30041">
    <property type="entry name" value="ARSENATE REDUCTASE"/>
    <property type="match status" value="1"/>
</dbReference>
<keyword evidence="3 7" id="KW-0560">Oxidoreductase</keyword>
<evidence type="ECO:0000256" key="7">
    <source>
        <dbReference type="RuleBase" id="RU362029"/>
    </source>
</evidence>
<evidence type="ECO:0000313" key="10">
    <source>
        <dbReference type="Proteomes" id="UP000000784"/>
    </source>
</evidence>
<evidence type="ECO:0000256" key="1">
    <source>
        <dbReference type="ARBA" id="ARBA00007198"/>
    </source>
</evidence>
<dbReference type="EC" id="1.20.4.1" evidence="4 7"/>